<dbReference type="AlphaFoldDB" id="A0A0L0FG72"/>
<feature type="non-terminal residue" evidence="8">
    <location>
        <position position="128"/>
    </location>
</feature>
<reference evidence="8 9" key="1">
    <citation type="submission" date="2011-02" db="EMBL/GenBank/DDBJ databases">
        <title>The Genome Sequence of Sphaeroforma arctica JP610.</title>
        <authorList>
            <consortium name="The Broad Institute Genome Sequencing Platform"/>
            <person name="Russ C."/>
            <person name="Cuomo C."/>
            <person name="Young S.K."/>
            <person name="Zeng Q."/>
            <person name="Gargeya S."/>
            <person name="Alvarado L."/>
            <person name="Berlin A."/>
            <person name="Chapman S.B."/>
            <person name="Chen Z."/>
            <person name="Freedman E."/>
            <person name="Gellesch M."/>
            <person name="Goldberg J."/>
            <person name="Griggs A."/>
            <person name="Gujja S."/>
            <person name="Heilman E."/>
            <person name="Heiman D."/>
            <person name="Howarth C."/>
            <person name="Mehta T."/>
            <person name="Neiman D."/>
            <person name="Pearson M."/>
            <person name="Roberts A."/>
            <person name="Saif S."/>
            <person name="Shea T."/>
            <person name="Shenoy N."/>
            <person name="Sisk P."/>
            <person name="Stolte C."/>
            <person name="Sykes S."/>
            <person name="White J."/>
            <person name="Yandava C."/>
            <person name="Burger G."/>
            <person name="Gray M.W."/>
            <person name="Holland P.W.H."/>
            <person name="King N."/>
            <person name="Lang F.B.F."/>
            <person name="Roger A.J."/>
            <person name="Ruiz-Trillo I."/>
            <person name="Haas B."/>
            <person name="Nusbaum C."/>
            <person name="Birren B."/>
        </authorList>
    </citation>
    <scope>NUCLEOTIDE SEQUENCE [LARGE SCALE GENOMIC DNA]</scope>
    <source>
        <strain evidence="8 9">JP610</strain>
    </source>
</reference>
<evidence type="ECO:0000256" key="5">
    <source>
        <dbReference type="ARBA" id="ARBA00023034"/>
    </source>
</evidence>
<dbReference type="Gene3D" id="6.10.250.860">
    <property type="match status" value="1"/>
</dbReference>
<sequence>MFLQLLQEYAICAMDITKVSTDVLNSSIDLLQFYNARVHQLILQAGAIEVVGLKTITAKHLALTSQCLAVIQRFIPLLRSALSKQLTVKQRLLLTEFTRVANDYAEHQHEIVRKITDIMESVYHYHMK</sequence>
<evidence type="ECO:0000256" key="6">
    <source>
        <dbReference type="ARBA" id="ARBA00023054"/>
    </source>
</evidence>
<accession>A0A0L0FG72</accession>
<evidence type="ECO:0000256" key="3">
    <source>
        <dbReference type="ARBA" id="ARBA00022448"/>
    </source>
</evidence>
<dbReference type="GO" id="GO:0015031">
    <property type="term" value="P:protein transport"/>
    <property type="evidence" value="ECO:0007669"/>
    <property type="project" value="UniProtKB-KW"/>
</dbReference>
<dbReference type="PANTHER" id="PTHR12965:SF0">
    <property type="entry name" value="VACUOLAR PROTEIN SORTING-ASSOCIATED PROTEIN 54"/>
    <property type="match status" value="1"/>
</dbReference>
<dbReference type="InterPro" id="IPR039745">
    <property type="entry name" value="Vps54"/>
</dbReference>
<keyword evidence="4" id="KW-0653">Protein transport</keyword>
<dbReference type="GO" id="GO:0042147">
    <property type="term" value="P:retrograde transport, endosome to Golgi"/>
    <property type="evidence" value="ECO:0007669"/>
    <property type="project" value="InterPro"/>
</dbReference>
<dbReference type="OrthoDB" id="10259024at2759"/>
<evidence type="ECO:0000256" key="1">
    <source>
        <dbReference type="ARBA" id="ARBA00004601"/>
    </source>
</evidence>
<gene>
    <name evidence="8" type="ORF">SARC_11705</name>
</gene>
<protein>
    <recommendedName>
        <fullName evidence="7">Vacuolar protein sorting-associated protein 54 C-terminal domain-containing protein</fullName>
    </recommendedName>
</protein>
<keyword evidence="3" id="KW-0813">Transport</keyword>
<dbReference type="Pfam" id="PF07928">
    <property type="entry name" value="Vps54"/>
    <property type="match status" value="1"/>
</dbReference>
<dbReference type="GO" id="GO:0000938">
    <property type="term" value="C:GARP complex"/>
    <property type="evidence" value="ECO:0007669"/>
    <property type="project" value="InterPro"/>
</dbReference>
<dbReference type="Proteomes" id="UP000054560">
    <property type="component" value="Unassembled WGS sequence"/>
</dbReference>
<dbReference type="GO" id="GO:0006896">
    <property type="term" value="P:Golgi to vacuole transport"/>
    <property type="evidence" value="ECO:0007669"/>
    <property type="project" value="TreeGrafter"/>
</dbReference>
<comment type="similarity">
    <text evidence="2">Belongs to the VPS54 family.</text>
</comment>
<feature type="domain" description="Vacuolar protein sorting-associated protein 54 C-terminal" evidence="7">
    <location>
        <begin position="1"/>
        <end position="120"/>
    </location>
</feature>
<dbReference type="PANTHER" id="PTHR12965">
    <property type="entry name" value="VACUOLAR PROTEIN SORTING 54"/>
    <property type="match status" value="1"/>
</dbReference>
<dbReference type="GO" id="GO:0019905">
    <property type="term" value="F:syntaxin binding"/>
    <property type="evidence" value="ECO:0007669"/>
    <property type="project" value="TreeGrafter"/>
</dbReference>
<dbReference type="STRING" id="667725.A0A0L0FG72"/>
<comment type="subcellular location">
    <subcellularLocation>
        <location evidence="1">Golgi apparatus</location>
        <location evidence="1">trans-Golgi network</location>
    </subcellularLocation>
</comment>
<evidence type="ECO:0000259" key="7">
    <source>
        <dbReference type="Pfam" id="PF07928"/>
    </source>
</evidence>
<keyword evidence="9" id="KW-1185">Reference proteome</keyword>
<name>A0A0L0FG72_9EUKA</name>
<proteinExistence type="inferred from homology"/>
<evidence type="ECO:0000256" key="4">
    <source>
        <dbReference type="ARBA" id="ARBA00022927"/>
    </source>
</evidence>
<evidence type="ECO:0000313" key="9">
    <source>
        <dbReference type="Proteomes" id="UP000054560"/>
    </source>
</evidence>
<dbReference type="EMBL" id="KQ243427">
    <property type="protein sequence ID" value="KNC75777.1"/>
    <property type="molecule type" value="Genomic_DNA"/>
</dbReference>
<dbReference type="InterPro" id="IPR012501">
    <property type="entry name" value="Vps54_C"/>
</dbReference>
<evidence type="ECO:0000256" key="2">
    <source>
        <dbReference type="ARBA" id="ARBA00009150"/>
    </source>
</evidence>
<keyword evidence="5" id="KW-0333">Golgi apparatus</keyword>
<dbReference type="GO" id="GO:0005829">
    <property type="term" value="C:cytosol"/>
    <property type="evidence" value="ECO:0007669"/>
    <property type="project" value="GOC"/>
</dbReference>
<dbReference type="GeneID" id="25912209"/>
<evidence type="ECO:0000313" key="8">
    <source>
        <dbReference type="EMBL" id="KNC75777.1"/>
    </source>
</evidence>
<dbReference type="eggNOG" id="KOG2115">
    <property type="taxonomic scope" value="Eukaryota"/>
</dbReference>
<dbReference type="RefSeq" id="XP_014149679.1">
    <property type="nucleotide sequence ID" value="XM_014294204.1"/>
</dbReference>
<organism evidence="8 9">
    <name type="scientific">Sphaeroforma arctica JP610</name>
    <dbReference type="NCBI Taxonomy" id="667725"/>
    <lineage>
        <taxon>Eukaryota</taxon>
        <taxon>Ichthyosporea</taxon>
        <taxon>Ichthyophonida</taxon>
        <taxon>Sphaeroforma</taxon>
    </lineage>
</organism>
<keyword evidence="6" id="KW-0175">Coiled coil</keyword>